<protein>
    <submittedName>
        <fullName evidence="1">Uncharacterized protein</fullName>
    </submittedName>
</protein>
<dbReference type="EMBL" id="MHIC01000026">
    <property type="protein sequence ID" value="OGY44606.1"/>
    <property type="molecule type" value="Genomic_DNA"/>
</dbReference>
<name>A0A1G1XYB7_9BACT</name>
<organism evidence="1 2">
    <name type="scientific">Candidatus Buchananbacteria bacterium RIFCSPHIGHO2_01_FULL_39_8</name>
    <dbReference type="NCBI Taxonomy" id="1797533"/>
    <lineage>
        <taxon>Bacteria</taxon>
        <taxon>Candidatus Buchananiibacteriota</taxon>
    </lineage>
</organism>
<dbReference type="Proteomes" id="UP000176241">
    <property type="component" value="Unassembled WGS sequence"/>
</dbReference>
<evidence type="ECO:0000313" key="1">
    <source>
        <dbReference type="EMBL" id="OGY44606.1"/>
    </source>
</evidence>
<evidence type="ECO:0000313" key="2">
    <source>
        <dbReference type="Proteomes" id="UP000176241"/>
    </source>
</evidence>
<dbReference type="AlphaFoldDB" id="A0A1G1XYB7"/>
<gene>
    <name evidence="1" type="ORF">A2731_00895</name>
</gene>
<sequence>MGGFEFLGIFNKMKQIVMTSYVWKLCPFQEGAGLKPSNVFTPKFEKPPLWAVFRYFRFLRS</sequence>
<proteinExistence type="predicted"/>
<accession>A0A1G1XYB7</accession>
<reference evidence="1 2" key="1">
    <citation type="journal article" date="2016" name="Nat. Commun.">
        <title>Thousands of microbial genomes shed light on interconnected biogeochemical processes in an aquifer system.</title>
        <authorList>
            <person name="Anantharaman K."/>
            <person name="Brown C.T."/>
            <person name="Hug L.A."/>
            <person name="Sharon I."/>
            <person name="Castelle C.J."/>
            <person name="Probst A.J."/>
            <person name="Thomas B.C."/>
            <person name="Singh A."/>
            <person name="Wilkins M.J."/>
            <person name="Karaoz U."/>
            <person name="Brodie E.L."/>
            <person name="Williams K.H."/>
            <person name="Hubbard S.S."/>
            <person name="Banfield J.F."/>
        </authorList>
    </citation>
    <scope>NUCLEOTIDE SEQUENCE [LARGE SCALE GENOMIC DNA]</scope>
</reference>
<comment type="caution">
    <text evidence="1">The sequence shown here is derived from an EMBL/GenBank/DDBJ whole genome shotgun (WGS) entry which is preliminary data.</text>
</comment>